<evidence type="ECO:0000313" key="4">
    <source>
        <dbReference type="Proteomes" id="UP000671399"/>
    </source>
</evidence>
<dbReference type="SUPFAM" id="SSF52540">
    <property type="entry name" value="P-loop containing nucleoside triphosphate hydrolases"/>
    <property type="match status" value="1"/>
</dbReference>
<dbReference type="InterPro" id="IPR018247">
    <property type="entry name" value="EF_Hand_1_Ca_BS"/>
</dbReference>
<dbReference type="Gene3D" id="1.25.40.10">
    <property type="entry name" value="Tetratricopeptide repeat domain"/>
    <property type="match status" value="2"/>
</dbReference>
<dbReference type="Pfam" id="PF13749">
    <property type="entry name" value="HATPase_c_4"/>
    <property type="match status" value="1"/>
</dbReference>
<proteinExistence type="predicted"/>
<dbReference type="SMART" id="SM00028">
    <property type="entry name" value="TPR"/>
    <property type="match status" value="4"/>
</dbReference>
<evidence type="ECO:0000313" key="3">
    <source>
        <dbReference type="EMBL" id="MBO4160117.1"/>
    </source>
</evidence>
<feature type="domain" description="Peptidase C14 caspase" evidence="1">
    <location>
        <begin position="3"/>
        <end position="227"/>
    </location>
</feature>
<dbReference type="EMBL" id="JAGFWR010000001">
    <property type="protein sequence ID" value="MBO4160117.1"/>
    <property type="molecule type" value="Genomic_DNA"/>
</dbReference>
<dbReference type="SUPFAM" id="SSF52129">
    <property type="entry name" value="Caspase-like"/>
    <property type="match status" value="1"/>
</dbReference>
<evidence type="ECO:0000259" key="2">
    <source>
        <dbReference type="Pfam" id="PF00931"/>
    </source>
</evidence>
<dbReference type="PANTHER" id="PTHR46082:SF6">
    <property type="entry name" value="AAA+ ATPASE DOMAIN-CONTAINING PROTEIN-RELATED"/>
    <property type="match status" value="1"/>
</dbReference>
<keyword evidence="4" id="KW-1185">Reference proteome</keyword>
<dbReference type="PANTHER" id="PTHR46082">
    <property type="entry name" value="ATP/GTP-BINDING PROTEIN-RELATED"/>
    <property type="match status" value="1"/>
</dbReference>
<dbReference type="InterPro" id="IPR019734">
    <property type="entry name" value="TPR_rpt"/>
</dbReference>
<sequence length="1126" mass="121834">MYRALLVCNSLYEADPKLAALHGPRTDGRRLGAALTDNNYGMFADEQVTVLFDGSRGEIAETTNRFFSEAQPDDTLLFYFSGHGRSRGQKLYLCASDTLTDLLPGTAISNETLSDIVGDSIARAKVLVLDCCHSGAFKGPVAIEGLLAGKGRFVLTATAASELAADADGEDEPSPFTQALVDGLLEGAEDRDGDGLVDLADLYEHLRRALRGRSEPRHRFDGYANVPIARRPVLAADAAVAVSPPPAGAPVPPAADARESFLDGTTDATVHSPPRVSRFRASMRKEVGRRVPRRGSVAEFLRAALLLRDGRLTRAGALLFGEDPTAVVPTATVQCTRYHGPDRDAPMDRRTLGGTIPEQITHARDFVASIARIGEMATADAAVTIPVFRYPMIAVREVIANALVHRDYERAEMCVYVRIYSDRIEVTSPGVWLGADLAEGEQRALSELRGESRHRNFWLAHVLSWNKLVESEGAGIPRAVGDSRQHDAPEPVVVRSGTAITVKIFPNRPQFPHQRAAAVHNLPLSSTVFEGRDVSELAAALEEASGGAVVGQAAVIGLGGIGKTELALQYARTFHDRYSLVWWITADTTQSIALGLAALAARLHPIETLADAQSWAVNWLQKNPGWLLILDNVEDVADVEQLLGQLTGRGRVLITTRREIGAARWARLGLNPLRLDVLDREASIRVLTRLTGVHDSAGAGRLADELGGFPLALDQAAAYIAQHAGMGFDDYRHLLSHRFAEILANAGEGGSPTRTVVHIWRLSMDAVTARSPLASRVLRVLSWLGSDALPENVLAPLTEPAEDLGDALALLASYSLVNRAGNLLSSHRLVQAVARSEQWAADSGGASVAAAIVRMALPADPMNNVPGWPRWNLLLPHIDALFTNTVPEQVTPDLLAITDQAATYRLFQGQATAAIDQFTAVLDARRRLLGPDHPDTLTSQHNLASAFQTVGRLTEAIELHEHVLVAYRRVLGEDTPDTLASRNNLARAYESAGRVAEAVALYEQVLTVSLRVLGRSHPDALTSRHNLAGAYRTAGRVAEAITLYEQVLTDRRRVLGDDHPATLTSRHNLAGAYESAGRVAEAITLYEQVLTDRRRVLGDDHPDTLNTESLLRNAFSDDGITNIADR</sequence>
<comment type="caution">
    <text evidence="3">The sequence shown here is derived from an EMBL/GenBank/DDBJ whole genome shotgun (WGS) entry which is preliminary data.</text>
</comment>
<dbReference type="Gene3D" id="3.40.50.300">
    <property type="entry name" value="P-loop containing nucleotide triphosphate hydrolases"/>
    <property type="match status" value="1"/>
</dbReference>
<dbReference type="InterPro" id="IPR038475">
    <property type="entry name" value="RecG_C_sf"/>
</dbReference>
<organism evidence="3 4">
    <name type="scientific">Micromonospora antibiotica</name>
    <dbReference type="NCBI Taxonomy" id="2807623"/>
    <lineage>
        <taxon>Bacteria</taxon>
        <taxon>Bacillati</taxon>
        <taxon>Actinomycetota</taxon>
        <taxon>Actinomycetes</taxon>
        <taxon>Micromonosporales</taxon>
        <taxon>Micromonosporaceae</taxon>
        <taxon>Micromonospora</taxon>
    </lineage>
</organism>
<accession>A0ABS3V3C0</accession>
<dbReference type="Pfam" id="PF00656">
    <property type="entry name" value="Peptidase_C14"/>
    <property type="match status" value="1"/>
</dbReference>
<dbReference type="InterPro" id="IPR053137">
    <property type="entry name" value="NLR-like"/>
</dbReference>
<dbReference type="Proteomes" id="UP000671399">
    <property type="component" value="Unassembled WGS sequence"/>
</dbReference>
<dbReference type="InterPro" id="IPR027417">
    <property type="entry name" value="P-loop_NTPase"/>
</dbReference>
<dbReference type="NCBIfam" id="NF047832">
    <property type="entry name" value="caspase_w_EACC1"/>
    <property type="match status" value="1"/>
</dbReference>
<name>A0ABS3V3C0_9ACTN</name>
<dbReference type="PROSITE" id="PS00018">
    <property type="entry name" value="EF_HAND_1"/>
    <property type="match status" value="1"/>
</dbReference>
<dbReference type="InterPro" id="IPR011990">
    <property type="entry name" value="TPR-like_helical_dom_sf"/>
</dbReference>
<dbReference type="SUPFAM" id="SSF48452">
    <property type="entry name" value="TPR-like"/>
    <property type="match status" value="2"/>
</dbReference>
<dbReference type="InterPro" id="IPR029030">
    <property type="entry name" value="Caspase-like_dom_sf"/>
</dbReference>
<dbReference type="InterPro" id="IPR011600">
    <property type="entry name" value="Pept_C14_caspase"/>
</dbReference>
<gene>
    <name evidence="3" type="ORF">JQN83_04745</name>
</gene>
<evidence type="ECO:0000259" key="1">
    <source>
        <dbReference type="Pfam" id="PF00656"/>
    </source>
</evidence>
<reference evidence="3 4" key="1">
    <citation type="submission" date="2021-03" db="EMBL/GenBank/DDBJ databases">
        <authorList>
            <person name="Lee D.-H."/>
        </authorList>
    </citation>
    <scope>NUCLEOTIDE SEQUENCE [LARGE SCALE GENOMIC DNA]</scope>
    <source>
        <strain evidence="3 4">MMS20-R2-23</strain>
    </source>
</reference>
<dbReference type="Pfam" id="PF00931">
    <property type="entry name" value="NB-ARC"/>
    <property type="match status" value="1"/>
</dbReference>
<dbReference type="RefSeq" id="WP_208565732.1">
    <property type="nucleotide sequence ID" value="NZ_JAGFWR010000001.1"/>
</dbReference>
<dbReference type="Pfam" id="PF13374">
    <property type="entry name" value="TPR_10"/>
    <property type="match status" value="1"/>
</dbReference>
<dbReference type="InterPro" id="IPR002182">
    <property type="entry name" value="NB-ARC"/>
</dbReference>
<dbReference type="Pfam" id="PF13424">
    <property type="entry name" value="TPR_12"/>
    <property type="match status" value="2"/>
</dbReference>
<dbReference type="Gene3D" id="3.30.565.60">
    <property type="match status" value="1"/>
</dbReference>
<protein>
    <submittedName>
        <fullName evidence="3">Tetratricopeptide repeat protein</fullName>
    </submittedName>
</protein>
<dbReference type="Gene3D" id="3.40.50.1460">
    <property type="match status" value="1"/>
</dbReference>
<feature type="domain" description="NB-ARC" evidence="2">
    <location>
        <begin position="552"/>
        <end position="687"/>
    </location>
</feature>